<dbReference type="OrthoDB" id="4089664at2759"/>
<accession>A0A5N6TL09</accession>
<name>A0A5N6TL09_ASPAV</name>
<keyword evidence="6" id="KW-0072">Autophagy</keyword>
<evidence type="ECO:0000256" key="1">
    <source>
        <dbReference type="ARBA" id="ARBA00005696"/>
    </source>
</evidence>
<reference evidence="8 9" key="1">
    <citation type="submission" date="2019-04" db="EMBL/GenBank/DDBJ databases">
        <title>Friends and foes A comparative genomics study of 23 Aspergillus species from section Flavi.</title>
        <authorList>
            <consortium name="DOE Joint Genome Institute"/>
            <person name="Kjaerbolling I."/>
            <person name="Vesth T."/>
            <person name="Frisvad J.C."/>
            <person name="Nybo J.L."/>
            <person name="Theobald S."/>
            <person name="Kildgaard S."/>
            <person name="Isbrandt T."/>
            <person name="Kuo A."/>
            <person name="Sato A."/>
            <person name="Lyhne E.K."/>
            <person name="Kogle M.E."/>
            <person name="Wiebenga A."/>
            <person name="Kun R.S."/>
            <person name="Lubbers R.J."/>
            <person name="Makela M.R."/>
            <person name="Barry K."/>
            <person name="Chovatia M."/>
            <person name="Clum A."/>
            <person name="Daum C."/>
            <person name="Haridas S."/>
            <person name="He G."/>
            <person name="LaButti K."/>
            <person name="Lipzen A."/>
            <person name="Mondo S."/>
            <person name="Riley R."/>
            <person name="Salamov A."/>
            <person name="Simmons B.A."/>
            <person name="Magnuson J.K."/>
            <person name="Henrissat B."/>
            <person name="Mortensen U.H."/>
            <person name="Larsen T.O."/>
            <person name="Devries R.P."/>
            <person name="Grigoriev I.V."/>
            <person name="Machida M."/>
            <person name="Baker S.E."/>
            <person name="Andersen M.R."/>
        </authorList>
    </citation>
    <scope>NUCLEOTIDE SEQUENCE [LARGE SCALE GENOMIC DNA]</scope>
    <source>
        <strain evidence="8 9">IBT 18842</strain>
    </source>
</reference>
<organism evidence="8 9">
    <name type="scientific">Aspergillus avenaceus</name>
    <dbReference type="NCBI Taxonomy" id="36643"/>
    <lineage>
        <taxon>Eukaryota</taxon>
        <taxon>Fungi</taxon>
        <taxon>Dikarya</taxon>
        <taxon>Ascomycota</taxon>
        <taxon>Pezizomycotina</taxon>
        <taxon>Eurotiomycetes</taxon>
        <taxon>Eurotiomycetidae</taxon>
        <taxon>Eurotiales</taxon>
        <taxon>Aspergillaceae</taxon>
        <taxon>Aspergillus</taxon>
        <taxon>Aspergillus subgen. Circumdati</taxon>
    </lineage>
</organism>
<dbReference type="GO" id="GO:0061651">
    <property type="term" value="F:Atg12 conjugating enzyme activity"/>
    <property type="evidence" value="ECO:0007669"/>
    <property type="project" value="TreeGrafter"/>
</dbReference>
<comment type="similarity">
    <text evidence="1">Belongs to the ATG10 family.</text>
</comment>
<evidence type="ECO:0000256" key="3">
    <source>
        <dbReference type="ARBA" id="ARBA00022679"/>
    </source>
</evidence>
<evidence type="ECO:0000256" key="2">
    <source>
        <dbReference type="ARBA" id="ARBA00021099"/>
    </source>
</evidence>
<keyword evidence="3" id="KW-0808">Transferase</keyword>
<dbReference type="PANTHER" id="PTHR14957:SF1">
    <property type="entry name" value="UBIQUITIN-LIKE-CONJUGATING ENZYME ATG10"/>
    <property type="match status" value="1"/>
</dbReference>
<evidence type="ECO:0000256" key="6">
    <source>
        <dbReference type="ARBA" id="ARBA00023006"/>
    </source>
</evidence>
<dbReference type="AlphaFoldDB" id="A0A5N6TL09"/>
<dbReference type="Proteomes" id="UP000325780">
    <property type="component" value="Unassembled WGS sequence"/>
</dbReference>
<dbReference type="Gene3D" id="3.30.1460.50">
    <property type="match status" value="1"/>
</dbReference>
<evidence type="ECO:0000313" key="8">
    <source>
        <dbReference type="EMBL" id="KAE8147034.1"/>
    </source>
</evidence>
<gene>
    <name evidence="8" type="ORF">BDV25DRAFT_132441</name>
</gene>
<dbReference type="Pfam" id="PF03987">
    <property type="entry name" value="Autophagy_act_C"/>
    <property type="match status" value="1"/>
</dbReference>
<evidence type="ECO:0000256" key="4">
    <source>
        <dbReference type="ARBA" id="ARBA00022786"/>
    </source>
</evidence>
<sequence length="233" mass="26126">MACSPSLSDQIPLSTFPFLTLQEFECACRAFLNRIHVLGLEGVRWSSARFAQQATGPVLKISRSICKSSIRHYNILPGSVATAEPQVEICEDDPEALIRTPDPSVCLQIDYDIIWSPTYQTPVLYFLLRHSNHPGPLGIDEVYQYLVPDQYKRELQNVGVMGGISFGYHPQSGIPAFFVHPCNTADAMKQIANPQHITPELYLIMWIGIVGSRLSLHLPREIFEMDGLQKLEG</sequence>
<keyword evidence="9" id="KW-1185">Reference proteome</keyword>
<dbReference type="EMBL" id="ML742230">
    <property type="protein sequence ID" value="KAE8147034.1"/>
    <property type="molecule type" value="Genomic_DNA"/>
</dbReference>
<protein>
    <recommendedName>
        <fullName evidence="2">Ubiquitin-like-conjugating enzyme ATG10</fullName>
    </recommendedName>
    <alternativeName>
        <fullName evidence="7">Autophagy-related protein 10</fullName>
    </alternativeName>
</protein>
<dbReference type="InterPro" id="IPR007135">
    <property type="entry name" value="Atg3/Atg10"/>
</dbReference>
<proteinExistence type="inferred from homology"/>
<evidence type="ECO:0000256" key="5">
    <source>
        <dbReference type="ARBA" id="ARBA00022927"/>
    </source>
</evidence>
<evidence type="ECO:0000313" key="9">
    <source>
        <dbReference type="Proteomes" id="UP000325780"/>
    </source>
</evidence>
<keyword evidence="5" id="KW-0813">Transport</keyword>
<dbReference type="GO" id="GO:0032446">
    <property type="term" value="P:protein modification by small protein conjugation"/>
    <property type="evidence" value="ECO:0007669"/>
    <property type="project" value="TreeGrafter"/>
</dbReference>
<dbReference type="PANTHER" id="PTHR14957">
    <property type="entry name" value="UBIQUITIN-LIKE-CONJUGATING ENZYME ATG10"/>
    <property type="match status" value="1"/>
</dbReference>
<dbReference type="GO" id="GO:0015031">
    <property type="term" value="P:protein transport"/>
    <property type="evidence" value="ECO:0007669"/>
    <property type="project" value="UniProtKB-KW"/>
</dbReference>
<keyword evidence="4" id="KW-0833">Ubl conjugation pathway</keyword>
<dbReference type="GO" id="GO:0000422">
    <property type="term" value="P:autophagy of mitochondrion"/>
    <property type="evidence" value="ECO:0007669"/>
    <property type="project" value="TreeGrafter"/>
</dbReference>
<evidence type="ECO:0000256" key="7">
    <source>
        <dbReference type="ARBA" id="ARBA00029833"/>
    </source>
</evidence>
<dbReference type="GO" id="GO:0000045">
    <property type="term" value="P:autophagosome assembly"/>
    <property type="evidence" value="ECO:0007669"/>
    <property type="project" value="TreeGrafter"/>
</dbReference>
<keyword evidence="5" id="KW-0653">Protein transport</keyword>
<dbReference type="GO" id="GO:0005829">
    <property type="term" value="C:cytosol"/>
    <property type="evidence" value="ECO:0007669"/>
    <property type="project" value="TreeGrafter"/>
</dbReference>